<keyword evidence="2" id="KW-0159">Chromosome partition</keyword>
<dbReference type="Pfam" id="PF02195">
    <property type="entry name" value="ParB_N"/>
    <property type="match status" value="1"/>
</dbReference>
<protein>
    <submittedName>
        <fullName evidence="4">Chromosome partitioning protein ParB</fullName>
    </submittedName>
</protein>
<evidence type="ECO:0000313" key="4">
    <source>
        <dbReference type="EMBL" id="BCN29507.1"/>
    </source>
</evidence>
<dbReference type="RefSeq" id="WP_271714779.1">
    <property type="nucleotide sequence ID" value="NZ_AP024169.1"/>
</dbReference>
<dbReference type="SUPFAM" id="SSF110849">
    <property type="entry name" value="ParB/Sulfiredoxin"/>
    <property type="match status" value="1"/>
</dbReference>
<keyword evidence="5" id="KW-1185">Reference proteome</keyword>
<dbReference type="CDD" id="cd16408">
    <property type="entry name" value="ParB_N_like"/>
    <property type="match status" value="1"/>
</dbReference>
<dbReference type="InterPro" id="IPR036086">
    <property type="entry name" value="ParB/Sulfiredoxin_sf"/>
</dbReference>
<dbReference type="KEGG" id="ahb:bsdtb5_08020"/>
<proteinExistence type="inferred from homology"/>
<sequence>MNAAPTKKKLTSLDEMFQMDEPQKDDKNTEIEIEKLVPFKNHPFKYYTGERLDDMIQSIKEFGILQPILVRQIDDEIYEILAGHNRWNAALNIGLSKVPIIIMDGLSDEEALLIVTETNLIQRSFTDLLHSERAFVLTQHYEALKSQGKRIDLISEVKKLLNADKIEDETTCAPVEHKLKSREVVAQNYNLSRATVARYLRINTLDRGLKDLIDTEQISIRASVELSYLTEENQIYLVDILNNNNYKVDIKKATELRELEKASKLNEVTIEKVLAGTYNSKKKVSSILNGIKIKSKVIKKYFTEQQSEKEVEDIIDKALELYYSQTDNNNRLEAFDEVTE</sequence>
<dbReference type="InterPro" id="IPR004437">
    <property type="entry name" value="ParB/RepB/Spo0J"/>
</dbReference>
<dbReference type="EMBL" id="AP024169">
    <property type="protein sequence ID" value="BCN29507.1"/>
    <property type="molecule type" value="Genomic_DNA"/>
</dbReference>
<name>A0A7R7EJC3_9FIRM</name>
<comment type="similarity">
    <text evidence="1">Belongs to the ParB family.</text>
</comment>
<dbReference type="SMART" id="SM00470">
    <property type="entry name" value="ParB"/>
    <property type="match status" value="1"/>
</dbReference>
<dbReference type="InterPro" id="IPR041468">
    <property type="entry name" value="HTH_ParB/Spo0J"/>
</dbReference>
<reference evidence="4 5" key="1">
    <citation type="submission" date="2020-11" db="EMBL/GenBank/DDBJ databases">
        <title>Draft genome sequencing of a Lachnospiraceae strain isolated from anoxic soil subjected to BSD treatment.</title>
        <authorList>
            <person name="Uek A."/>
            <person name="Tonouchi A."/>
        </authorList>
    </citation>
    <scope>NUCLEOTIDE SEQUENCE [LARGE SCALE GENOMIC DNA]</scope>
    <source>
        <strain evidence="4 5">TB5</strain>
    </source>
</reference>
<dbReference type="GO" id="GO:0007059">
    <property type="term" value="P:chromosome segregation"/>
    <property type="evidence" value="ECO:0007669"/>
    <property type="project" value="UniProtKB-KW"/>
</dbReference>
<accession>A0A7R7EJC3</accession>
<dbReference type="Proteomes" id="UP000595897">
    <property type="component" value="Chromosome"/>
</dbReference>
<dbReference type="Gene3D" id="1.10.10.2830">
    <property type="match status" value="1"/>
</dbReference>
<dbReference type="PANTHER" id="PTHR33375">
    <property type="entry name" value="CHROMOSOME-PARTITIONING PROTEIN PARB-RELATED"/>
    <property type="match status" value="1"/>
</dbReference>
<dbReference type="NCBIfam" id="TIGR00180">
    <property type="entry name" value="parB_part"/>
    <property type="match status" value="1"/>
</dbReference>
<dbReference type="InterPro" id="IPR003115">
    <property type="entry name" value="ParB_N"/>
</dbReference>
<dbReference type="Gene3D" id="3.90.1530.30">
    <property type="match status" value="1"/>
</dbReference>
<evidence type="ECO:0000259" key="3">
    <source>
        <dbReference type="SMART" id="SM00470"/>
    </source>
</evidence>
<dbReference type="GO" id="GO:0003677">
    <property type="term" value="F:DNA binding"/>
    <property type="evidence" value="ECO:0007669"/>
    <property type="project" value="InterPro"/>
</dbReference>
<dbReference type="AlphaFoldDB" id="A0A7R7EJC3"/>
<organism evidence="4 5">
    <name type="scientific">Anaeromicropila herbilytica</name>
    <dbReference type="NCBI Taxonomy" id="2785025"/>
    <lineage>
        <taxon>Bacteria</taxon>
        <taxon>Bacillati</taxon>
        <taxon>Bacillota</taxon>
        <taxon>Clostridia</taxon>
        <taxon>Lachnospirales</taxon>
        <taxon>Lachnospiraceae</taxon>
        <taxon>Anaeromicropila</taxon>
    </lineage>
</organism>
<dbReference type="InterPro" id="IPR050336">
    <property type="entry name" value="Chromosome_partition/occlusion"/>
</dbReference>
<dbReference type="SUPFAM" id="SSF109709">
    <property type="entry name" value="KorB DNA-binding domain-like"/>
    <property type="match status" value="1"/>
</dbReference>
<evidence type="ECO:0000256" key="1">
    <source>
        <dbReference type="ARBA" id="ARBA00006295"/>
    </source>
</evidence>
<evidence type="ECO:0000256" key="2">
    <source>
        <dbReference type="ARBA" id="ARBA00022829"/>
    </source>
</evidence>
<feature type="domain" description="ParB-like N-terminal" evidence="3">
    <location>
        <begin position="29"/>
        <end position="120"/>
    </location>
</feature>
<dbReference type="GO" id="GO:0005694">
    <property type="term" value="C:chromosome"/>
    <property type="evidence" value="ECO:0007669"/>
    <property type="project" value="TreeGrafter"/>
</dbReference>
<evidence type="ECO:0000313" key="5">
    <source>
        <dbReference type="Proteomes" id="UP000595897"/>
    </source>
</evidence>
<dbReference type="Pfam" id="PF17762">
    <property type="entry name" value="HTH_ParB"/>
    <property type="match status" value="1"/>
</dbReference>
<gene>
    <name evidence="4" type="ORF">bsdtb5_08020</name>
</gene>
<dbReference type="PANTHER" id="PTHR33375:SF1">
    <property type="entry name" value="CHROMOSOME-PARTITIONING PROTEIN PARB-RELATED"/>
    <property type="match status" value="1"/>
</dbReference>